<dbReference type="STRING" id="10228.B3RUA5"/>
<feature type="compositionally biased region" description="Low complexity" evidence="7">
    <location>
        <begin position="418"/>
        <end position="427"/>
    </location>
</feature>
<dbReference type="InterPro" id="IPR038508">
    <property type="entry name" value="ArfGAP_dom_sf"/>
</dbReference>
<feature type="compositionally biased region" description="Polar residues" evidence="7">
    <location>
        <begin position="428"/>
        <end position="460"/>
    </location>
</feature>
<evidence type="ECO:0000256" key="3">
    <source>
        <dbReference type="ARBA" id="ARBA00022771"/>
    </source>
</evidence>
<dbReference type="EMBL" id="DS985244">
    <property type="protein sequence ID" value="EDV25298.1"/>
    <property type="molecule type" value="Genomic_DNA"/>
</dbReference>
<evidence type="ECO:0000313" key="11">
    <source>
        <dbReference type="Proteomes" id="UP000009022"/>
    </source>
</evidence>
<keyword evidence="4" id="KW-0862">Zinc</keyword>
<dbReference type="PANTHER" id="PTHR46134:SF3">
    <property type="entry name" value="ARFGAP WITH FG REPEATS 1"/>
    <property type="match status" value="1"/>
</dbReference>
<evidence type="ECO:0000256" key="4">
    <source>
        <dbReference type="ARBA" id="ARBA00022833"/>
    </source>
</evidence>
<dbReference type="OrthoDB" id="6036at2759"/>
<dbReference type="SUPFAM" id="SSF57863">
    <property type="entry name" value="ArfGap/RecO-like zinc finger"/>
    <property type="match status" value="1"/>
</dbReference>
<dbReference type="KEGG" id="tad:TRIADDRAFT_55214"/>
<dbReference type="SMART" id="SM00105">
    <property type="entry name" value="ArfGap"/>
    <property type="match status" value="1"/>
</dbReference>
<keyword evidence="2" id="KW-0677">Repeat</keyword>
<dbReference type="InterPro" id="IPR019734">
    <property type="entry name" value="TPR_rpt"/>
</dbReference>
<evidence type="ECO:0000256" key="2">
    <source>
        <dbReference type="ARBA" id="ARBA00022737"/>
    </source>
</evidence>
<dbReference type="InterPro" id="IPR037278">
    <property type="entry name" value="ARFGAP/RecO"/>
</dbReference>
<feature type="compositionally biased region" description="Polar residues" evidence="7">
    <location>
        <begin position="626"/>
        <end position="639"/>
    </location>
</feature>
<dbReference type="InterPro" id="IPR028061">
    <property type="entry name" value="Fis1_TPR_C"/>
</dbReference>
<feature type="compositionally biased region" description="Polar residues" evidence="7">
    <location>
        <begin position="477"/>
        <end position="512"/>
    </location>
</feature>
<feature type="compositionally biased region" description="Polar residues" evidence="7">
    <location>
        <begin position="228"/>
        <end position="250"/>
    </location>
</feature>
<feature type="compositionally biased region" description="Low complexity" evidence="7">
    <location>
        <begin position="207"/>
        <end position="226"/>
    </location>
</feature>
<feature type="compositionally biased region" description="Polar residues" evidence="7">
    <location>
        <begin position="393"/>
        <end position="417"/>
    </location>
</feature>
<dbReference type="Proteomes" id="UP000009022">
    <property type="component" value="Unassembled WGS sequence"/>
</dbReference>
<dbReference type="Gene3D" id="1.25.40.10">
    <property type="entry name" value="Tetratricopeptide repeat domain"/>
    <property type="match status" value="1"/>
</dbReference>
<keyword evidence="1" id="KW-0479">Metal-binding</keyword>
<protein>
    <recommendedName>
        <fullName evidence="9">Arf-GAP domain-containing protein</fullName>
    </recommendedName>
</protein>
<feature type="transmembrane region" description="Helical" evidence="8">
    <location>
        <begin position="833"/>
        <end position="854"/>
    </location>
</feature>
<evidence type="ECO:0000256" key="5">
    <source>
        <dbReference type="PROSITE-ProRule" id="PRU00288"/>
    </source>
</evidence>
<feature type="compositionally biased region" description="Low complexity" evidence="7">
    <location>
        <begin position="360"/>
        <end position="369"/>
    </location>
</feature>
<dbReference type="InParanoid" id="B3RUA5"/>
<evidence type="ECO:0000313" key="10">
    <source>
        <dbReference type="EMBL" id="EDV25298.1"/>
    </source>
</evidence>
<evidence type="ECO:0000256" key="7">
    <source>
        <dbReference type="SAM" id="MobiDB-lite"/>
    </source>
</evidence>
<dbReference type="RefSeq" id="XP_002111331.1">
    <property type="nucleotide sequence ID" value="XM_002111295.1"/>
</dbReference>
<feature type="compositionally biased region" description="Polar residues" evidence="7">
    <location>
        <begin position="183"/>
        <end position="204"/>
    </location>
</feature>
<dbReference type="PROSITE" id="PS50115">
    <property type="entry name" value="ARFGAP"/>
    <property type="match status" value="1"/>
</dbReference>
<feature type="domain" description="Arf-GAP" evidence="9">
    <location>
        <begin position="10"/>
        <end position="128"/>
    </location>
</feature>
<keyword evidence="8" id="KW-0472">Membrane</keyword>
<organism evidence="10 11">
    <name type="scientific">Trichoplax adhaerens</name>
    <name type="common">Trichoplax reptans</name>
    <dbReference type="NCBI Taxonomy" id="10228"/>
    <lineage>
        <taxon>Eukaryota</taxon>
        <taxon>Metazoa</taxon>
        <taxon>Placozoa</taxon>
        <taxon>Uniplacotomia</taxon>
        <taxon>Trichoplacea</taxon>
        <taxon>Trichoplacidae</taxon>
        <taxon>Trichoplax</taxon>
    </lineage>
</organism>
<dbReference type="GO" id="GO:0005737">
    <property type="term" value="C:cytoplasm"/>
    <property type="evidence" value="ECO:0000318"/>
    <property type="project" value="GO_Central"/>
</dbReference>
<accession>B3RUA5</accession>
<dbReference type="eggNOG" id="KOG3364">
    <property type="taxonomic scope" value="Eukaryota"/>
</dbReference>
<dbReference type="InterPro" id="IPR001164">
    <property type="entry name" value="ArfGAP_dom"/>
</dbReference>
<dbReference type="PhylomeDB" id="B3RUA5"/>
<dbReference type="HOGENOM" id="CLU_333813_0_0_1"/>
<name>B3RUA5_TRIAD</name>
<dbReference type="PANTHER" id="PTHR46134">
    <property type="entry name" value="DRONGO, ISOFORM F"/>
    <property type="match status" value="1"/>
</dbReference>
<keyword evidence="8" id="KW-0812">Transmembrane</keyword>
<reference evidence="10 11" key="1">
    <citation type="journal article" date="2008" name="Nature">
        <title>The Trichoplax genome and the nature of placozoans.</title>
        <authorList>
            <person name="Srivastava M."/>
            <person name="Begovic E."/>
            <person name="Chapman J."/>
            <person name="Putnam N.H."/>
            <person name="Hellsten U."/>
            <person name="Kawashima T."/>
            <person name="Kuo A."/>
            <person name="Mitros T."/>
            <person name="Salamov A."/>
            <person name="Carpenter M.L."/>
            <person name="Signorovitch A.Y."/>
            <person name="Moreno M.A."/>
            <person name="Kamm K."/>
            <person name="Grimwood J."/>
            <person name="Schmutz J."/>
            <person name="Shapiro H."/>
            <person name="Grigoriev I.V."/>
            <person name="Buss L.W."/>
            <person name="Schierwater B."/>
            <person name="Dellaporta S.L."/>
            <person name="Rokhsar D.S."/>
        </authorList>
    </citation>
    <scope>NUCLEOTIDE SEQUENCE [LARGE SCALE GENOMIC DNA]</scope>
    <source>
        <strain evidence="10 11">Grell-BS-1999</strain>
    </source>
</reference>
<dbReference type="SUPFAM" id="SSF48452">
    <property type="entry name" value="TPR-like"/>
    <property type="match status" value="1"/>
</dbReference>
<dbReference type="InterPro" id="IPR011990">
    <property type="entry name" value="TPR-like_helical_dom_sf"/>
</dbReference>
<keyword evidence="6" id="KW-0802">TPR repeat</keyword>
<dbReference type="AlphaFoldDB" id="B3RUA5"/>
<evidence type="ECO:0000256" key="1">
    <source>
        <dbReference type="ARBA" id="ARBA00022723"/>
    </source>
</evidence>
<keyword evidence="8" id="KW-1133">Transmembrane helix</keyword>
<dbReference type="eggNOG" id="KOG0702">
    <property type="taxonomic scope" value="Eukaryota"/>
</dbReference>
<dbReference type="CTD" id="6753026"/>
<dbReference type="GO" id="GO:0005096">
    <property type="term" value="F:GTPase activator activity"/>
    <property type="evidence" value="ECO:0007669"/>
    <property type="project" value="InterPro"/>
</dbReference>
<feature type="compositionally biased region" description="Polar residues" evidence="7">
    <location>
        <begin position="273"/>
        <end position="321"/>
    </location>
</feature>
<gene>
    <name evidence="10" type="ORF">TRIADDRAFT_55214</name>
</gene>
<evidence type="ECO:0000256" key="8">
    <source>
        <dbReference type="SAM" id="Phobius"/>
    </source>
</evidence>
<dbReference type="SMART" id="SM00028">
    <property type="entry name" value="TPR"/>
    <property type="match status" value="1"/>
</dbReference>
<dbReference type="PROSITE" id="PS50005">
    <property type="entry name" value="TPR"/>
    <property type="match status" value="1"/>
</dbReference>
<feature type="compositionally biased region" description="Low complexity" evidence="7">
    <location>
        <begin position="518"/>
        <end position="625"/>
    </location>
</feature>
<dbReference type="Gene3D" id="1.10.220.150">
    <property type="entry name" value="Arf GTPase activating protein"/>
    <property type="match status" value="1"/>
</dbReference>
<dbReference type="GO" id="GO:0008270">
    <property type="term" value="F:zinc ion binding"/>
    <property type="evidence" value="ECO:0007669"/>
    <property type="project" value="UniProtKB-KW"/>
</dbReference>
<dbReference type="Pfam" id="PF14853">
    <property type="entry name" value="Fis1_TPR_C"/>
    <property type="match status" value="1"/>
</dbReference>
<keyword evidence="3 5" id="KW-0863">Zinc-finger</keyword>
<evidence type="ECO:0000259" key="9">
    <source>
        <dbReference type="PROSITE" id="PS50115"/>
    </source>
</evidence>
<feature type="region of interest" description="Disordered" evidence="7">
    <location>
        <begin position="173"/>
        <end position="373"/>
    </location>
</feature>
<proteinExistence type="predicted"/>
<dbReference type="GeneID" id="6753026"/>
<sequence>MASQQKKLDENNLKILRSLVSQEHNKRCFECRQRGPTYVDVTVYSFVCTMCSGLLRGLNPPHRVKSMSMTSFSAAEMDNIKSYKGGNLACQRVWLGKHEIKTDGPLPDAKDEQKLKKFLVYKYEKKTWYLDPAIALKDLQNQADSEVKPLSQLVGAKTTPLVVANNINQSSPKIETKALARPTGTTSPTSSNLVGTQQQNSQPTADPFGNFSSDPFGSNSNSNDNFGAFTQSAPAVSNDFANFGSQQPTQSGGGFANFDSQPAAQPGGGFANFDSQPAAQPANNDFTNFVSHTSTQPVNNQFASFGSQPQNNDSTSSTSGGKSAYDIFRQGGSTDTVSETNSGTATPVLQSNTNAPASQPTPSNTTTTTNDDRYAAISGLDSLRITDTVTSKETGFSLSSSNPNPFGSNISTDTGSFQGSQWQQQPQTSVFGTSSTNINPMSSMTSSQGFSNTPTTSVFSNMDPGQMQQSSFGGGQYPSTQSFAKTTQQSSSFGQNIPSQNAFGPQFNNNQMAGFGGQSQSNFGNQQFSASQQGGGSQQQPTSWGQTPSTQQWGQTSSTQQWGQTQSTQQWGQTPSTQQWGQTQPANNNWGQSQQQQQQPSNNWGQQQSGNWGQQQQPSNNWQQQSAGMNRNPAQGQQTGMNNFAAVGMTAMAANQFGKTNSASAGFQQQAKTNPFMGGGGSGFGDIQFFVLDEFLLTFELRPQTANYEFKRLSTEQSADTRPTTSPVITVLRMVLYSTVFTTLVISNSRNFAFASFKSREHRGQKSSLHQSELCYSGEDQRDYLYLLAVGHFKLKDYNYALKYIERVLAIEPSNNQGNRLKQLIMKNMQIDGLKGIAIVGGIIAVAAGVAFAIKR</sequence>
<feature type="region of interest" description="Disordered" evidence="7">
    <location>
        <begin position="393"/>
        <end position="639"/>
    </location>
</feature>
<feature type="compositionally biased region" description="Polar residues" evidence="7">
    <location>
        <begin position="331"/>
        <end position="358"/>
    </location>
</feature>
<keyword evidence="11" id="KW-1185">Reference proteome</keyword>
<evidence type="ECO:0000256" key="6">
    <source>
        <dbReference type="PROSITE-ProRule" id="PRU00339"/>
    </source>
</evidence>
<feature type="repeat" description="TPR" evidence="6">
    <location>
        <begin position="782"/>
        <end position="815"/>
    </location>
</feature>
<dbReference type="Pfam" id="PF01412">
    <property type="entry name" value="ArfGap"/>
    <property type="match status" value="1"/>
</dbReference>
<dbReference type="CDD" id="cd08838">
    <property type="entry name" value="ArfGap_AGFG"/>
    <property type="match status" value="1"/>
</dbReference>
<dbReference type="InterPro" id="IPR052248">
    <property type="entry name" value="Arf-GAP_FG-repeat_protein"/>
</dbReference>